<sequence length="605" mass="68262">RRMNSANVSFVNEFILVGLTDKPELQMPLFFLFLGMYMATVLGNLCLIILTVMNSHLHTPMSFFLFNLSLIDICYCSVFTPKMLMNFVLRENAISYMGCMTQVYFFCFFVVSECYVLTSMAYDRYMAICNPLLYNVVMSPKLCLILMFGSYFIAFSNAIAHTVCMLRLSFCDANTINHYFCDIPPLLQLSCSSTYVNEHVIFVVMSINIIVSTSTLFISYGYILSSIFHISSSEGRSPLVPAAPTFLPSGAFVYFKPSSDGSVNEGKISSVLYTSVVPMMNPLIYSLRNKDIKRRMDLANVSFVTEFILVGLTNEPELQMPLFLLFLGMYMVTVLGNLCLIILTLLNSHLHTPMYFFLFNLSFIDLCYCSVFTPQMLMNFVLREKVISYMECMTQVYFFCFFVVSECYVLTSMACDRYMAICNPLLYNVVMPPKLCLILMFGSYFIAFSNAIAHIVCMLRLSFCDANTINHYFCDIPPLLELSCTSTYANNLVIYVAASVNIIVPTSTIFISYGFILSSIIGITSSEGRSKAFSTCSSHIIAVFLFFGSGALVYFKPSSGGSMNEGKISSVFYTNVVPMMNPLIYSLRNKDVKVALRKTLTSRNF</sequence>
<dbReference type="GO" id="GO:0004930">
    <property type="term" value="F:G protein-coupled receptor activity"/>
    <property type="evidence" value="ECO:0007669"/>
    <property type="project" value="UniProtKB-KW"/>
</dbReference>
<dbReference type="Pfam" id="PF13853">
    <property type="entry name" value="7tm_4"/>
    <property type="match status" value="2"/>
</dbReference>
<keyword evidence="2" id="KW-1003">Cell membrane</keyword>
<dbReference type="PROSITE" id="PS00237">
    <property type="entry name" value="G_PROTEIN_RECEP_F1_1"/>
    <property type="match status" value="1"/>
</dbReference>
<evidence type="ECO:0000256" key="12">
    <source>
        <dbReference type="SAM" id="Phobius"/>
    </source>
</evidence>
<evidence type="ECO:0000256" key="10">
    <source>
        <dbReference type="ARBA" id="ARBA00023224"/>
    </source>
</evidence>
<dbReference type="PRINTS" id="PR00245">
    <property type="entry name" value="OLFACTORYR"/>
</dbReference>
<evidence type="ECO:0000256" key="7">
    <source>
        <dbReference type="ARBA" id="ARBA00023040"/>
    </source>
</evidence>
<evidence type="ECO:0000256" key="5">
    <source>
        <dbReference type="ARBA" id="ARBA00022725"/>
    </source>
</evidence>
<feature type="transmembrane region" description="Helical" evidence="12">
    <location>
        <begin position="492"/>
        <end position="520"/>
    </location>
</feature>
<dbReference type="Proteomes" id="UP001488838">
    <property type="component" value="Unassembled WGS sequence"/>
</dbReference>
<feature type="transmembrane region" description="Helical" evidence="12">
    <location>
        <begin position="532"/>
        <end position="555"/>
    </location>
</feature>
<evidence type="ECO:0000313" key="15">
    <source>
        <dbReference type="Proteomes" id="UP001488838"/>
    </source>
</evidence>
<feature type="transmembrane region" description="Helical" evidence="12">
    <location>
        <begin position="29"/>
        <end position="52"/>
    </location>
</feature>
<evidence type="ECO:0000256" key="1">
    <source>
        <dbReference type="ARBA" id="ARBA00004651"/>
    </source>
</evidence>
<proteinExistence type="inferred from homology"/>
<comment type="caution">
    <text evidence="14">The sequence shown here is derived from an EMBL/GenBank/DDBJ whole genome shotgun (WGS) entry which is preliminary data.</text>
</comment>
<keyword evidence="5" id="KW-0552">Olfaction</keyword>
<dbReference type="GO" id="GO:0004984">
    <property type="term" value="F:olfactory receptor activity"/>
    <property type="evidence" value="ECO:0007669"/>
    <property type="project" value="InterPro"/>
</dbReference>
<dbReference type="InterPro" id="IPR017452">
    <property type="entry name" value="GPCR_Rhodpsn_7TM"/>
</dbReference>
<dbReference type="GO" id="GO:0005886">
    <property type="term" value="C:plasma membrane"/>
    <property type="evidence" value="ECO:0007669"/>
    <property type="project" value="UniProtKB-SubCell"/>
</dbReference>
<name>A0AAW0HL31_MYOGA</name>
<dbReference type="PANTHER" id="PTHR48018">
    <property type="entry name" value="OLFACTORY RECEPTOR"/>
    <property type="match status" value="1"/>
</dbReference>
<organism evidence="14 15">
    <name type="scientific">Myodes glareolus</name>
    <name type="common">Bank vole</name>
    <name type="synonym">Clethrionomys glareolus</name>
    <dbReference type="NCBI Taxonomy" id="447135"/>
    <lineage>
        <taxon>Eukaryota</taxon>
        <taxon>Metazoa</taxon>
        <taxon>Chordata</taxon>
        <taxon>Craniata</taxon>
        <taxon>Vertebrata</taxon>
        <taxon>Euteleostomi</taxon>
        <taxon>Mammalia</taxon>
        <taxon>Eutheria</taxon>
        <taxon>Euarchontoglires</taxon>
        <taxon>Glires</taxon>
        <taxon>Rodentia</taxon>
        <taxon>Myomorpha</taxon>
        <taxon>Muroidea</taxon>
        <taxon>Cricetidae</taxon>
        <taxon>Arvicolinae</taxon>
        <taxon>Myodes</taxon>
    </lineage>
</organism>
<feature type="transmembrane region" description="Helical" evidence="12">
    <location>
        <begin position="64"/>
        <end position="83"/>
    </location>
</feature>
<comment type="subcellular location">
    <subcellularLocation>
        <location evidence="1">Cell membrane</location>
        <topology evidence="1">Multi-pass membrane protein</topology>
    </subcellularLocation>
</comment>
<dbReference type="SUPFAM" id="SSF81321">
    <property type="entry name" value="Family A G protein-coupled receptor-like"/>
    <property type="match status" value="2"/>
</dbReference>
<dbReference type="InterPro" id="IPR000725">
    <property type="entry name" value="Olfact_rcpt"/>
</dbReference>
<feature type="transmembrane region" description="Helical" evidence="12">
    <location>
        <begin position="200"/>
        <end position="225"/>
    </location>
</feature>
<evidence type="ECO:0000256" key="11">
    <source>
        <dbReference type="RuleBase" id="RU000688"/>
    </source>
</evidence>
<protein>
    <recommendedName>
        <fullName evidence="13">G-protein coupled receptors family 1 profile domain-containing protein</fullName>
    </recommendedName>
</protein>
<feature type="domain" description="G-protein coupled receptors family 1 profile" evidence="13">
    <location>
        <begin position="336"/>
        <end position="585"/>
    </location>
</feature>
<feature type="transmembrane region" description="Helical" evidence="12">
    <location>
        <begin position="103"/>
        <end position="122"/>
    </location>
</feature>
<dbReference type="CDD" id="cd15405">
    <property type="entry name" value="7tmA_OR8B-like"/>
    <property type="match status" value="1"/>
</dbReference>
<keyword evidence="3" id="KW-0716">Sensory transduction</keyword>
<evidence type="ECO:0000256" key="2">
    <source>
        <dbReference type="ARBA" id="ARBA00022475"/>
    </source>
</evidence>
<keyword evidence="15" id="KW-1185">Reference proteome</keyword>
<comment type="similarity">
    <text evidence="11">Belongs to the G-protein coupled receptor 1 family.</text>
</comment>
<evidence type="ECO:0000259" key="13">
    <source>
        <dbReference type="PROSITE" id="PS50262"/>
    </source>
</evidence>
<accession>A0AAW0HL31</accession>
<dbReference type="EMBL" id="JBBHLL010000471">
    <property type="protein sequence ID" value="KAK7802238.1"/>
    <property type="molecule type" value="Genomic_DNA"/>
</dbReference>
<evidence type="ECO:0000313" key="14">
    <source>
        <dbReference type="EMBL" id="KAK7802238.1"/>
    </source>
</evidence>
<feature type="transmembrane region" description="Helical" evidence="12">
    <location>
        <begin position="142"/>
        <end position="160"/>
    </location>
</feature>
<evidence type="ECO:0000256" key="9">
    <source>
        <dbReference type="ARBA" id="ARBA00023170"/>
    </source>
</evidence>
<keyword evidence="8 12" id="KW-0472">Membrane</keyword>
<feature type="non-terminal residue" evidence="14">
    <location>
        <position position="1"/>
    </location>
</feature>
<reference evidence="14 15" key="1">
    <citation type="journal article" date="2023" name="bioRxiv">
        <title>Conserved and derived expression patterns and positive selection on dental genes reveal complex evolutionary context of ever-growing rodent molars.</title>
        <authorList>
            <person name="Calamari Z.T."/>
            <person name="Song A."/>
            <person name="Cohen E."/>
            <person name="Akter M."/>
            <person name="Roy R.D."/>
            <person name="Hallikas O."/>
            <person name="Christensen M.M."/>
            <person name="Li P."/>
            <person name="Marangoni P."/>
            <person name="Jernvall J."/>
            <person name="Klein O.D."/>
        </authorList>
    </citation>
    <scope>NUCLEOTIDE SEQUENCE [LARGE SCALE GENOMIC DNA]</scope>
    <source>
        <strain evidence="14">V071</strain>
    </source>
</reference>
<evidence type="ECO:0000256" key="6">
    <source>
        <dbReference type="ARBA" id="ARBA00022989"/>
    </source>
</evidence>
<feature type="transmembrane region" description="Helical" evidence="12">
    <location>
        <begin position="567"/>
        <end position="587"/>
    </location>
</feature>
<feature type="transmembrane region" description="Helical" evidence="12">
    <location>
        <begin position="435"/>
        <end position="456"/>
    </location>
</feature>
<gene>
    <name evidence="14" type="ORF">U0070_025450</name>
</gene>
<evidence type="ECO:0000256" key="8">
    <source>
        <dbReference type="ARBA" id="ARBA00023136"/>
    </source>
</evidence>
<evidence type="ECO:0000256" key="4">
    <source>
        <dbReference type="ARBA" id="ARBA00022692"/>
    </source>
</evidence>
<keyword evidence="9 11" id="KW-0675">Receptor</keyword>
<keyword evidence="6 12" id="KW-1133">Transmembrane helix</keyword>
<keyword evidence="10 11" id="KW-0807">Transducer</keyword>
<keyword evidence="7 11" id="KW-0297">G-protein coupled receptor</keyword>
<feature type="transmembrane region" description="Helical" evidence="12">
    <location>
        <begin position="320"/>
        <end position="343"/>
    </location>
</feature>
<feature type="transmembrane region" description="Helical" evidence="12">
    <location>
        <begin position="396"/>
        <end position="415"/>
    </location>
</feature>
<dbReference type="Gene3D" id="1.20.1070.10">
    <property type="entry name" value="Rhodopsin 7-helix transmembrane proteins"/>
    <property type="match status" value="2"/>
</dbReference>
<feature type="transmembrane region" description="Helical" evidence="12">
    <location>
        <begin position="355"/>
        <end position="376"/>
    </location>
</feature>
<dbReference type="InterPro" id="IPR000276">
    <property type="entry name" value="GPCR_Rhodpsn"/>
</dbReference>
<feature type="domain" description="G-protein coupled receptors family 1 profile" evidence="13">
    <location>
        <begin position="43"/>
        <end position="277"/>
    </location>
</feature>
<dbReference type="PROSITE" id="PS50262">
    <property type="entry name" value="G_PROTEIN_RECEP_F1_2"/>
    <property type="match status" value="2"/>
</dbReference>
<dbReference type="AlphaFoldDB" id="A0AAW0HL31"/>
<evidence type="ECO:0000256" key="3">
    <source>
        <dbReference type="ARBA" id="ARBA00022606"/>
    </source>
</evidence>
<keyword evidence="4 11" id="KW-0812">Transmembrane</keyword>
<dbReference type="FunFam" id="1.20.1070.10:FF:000004">
    <property type="entry name" value="Olfactory receptor"/>
    <property type="match status" value="2"/>
</dbReference>
<dbReference type="PRINTS" id="PR00237">
    <property type="entry name" value="GPCRRHODOPSN"/>
</dbReference>